<dbReference type="Proteomes" id="UP000452235">
    <property type="component" value="Unassembled WGS sequence"/>
</dbReference>
<dbReference type="EMBL" id="BLJY01000008">
    <property type="protein sequence ID" value="GFF18494.1"/>
    <property type="molecule type" value="Genomic_DNA"/>
</dbReference>
<accession>A0A5M3Z854</accession>
<organism evidence="1 2">
    <name type="scientific">Aspergillus terreus</name>
    <dbReference type="NCBI Taxonomy" id="33178"/>
    <lineage>
        <taxon>Eukaryota</taxon>
        <taxon>Fungi</taxon>
        <taxon>Dikarya</taxon>
        <taxon>Ascomycota</taxon>
        <taxon>Pezizomycotina</taxon>
        <taxon>Eurotiomycetes</taxon>
        <taxon>Eurotiomycetidae</taxon>
        <taxon>Eurotiales</taxon>
        <taxon>Aspergillaceae</taxon>
        <taxon>Aspergillus</taxon>
        <taxon>Aspergillus subgen. Circumdati</taxon>
    </lineage>
</organism>
<protein>
    <submittedName>
        <fullName evidence="1">Uncharacterized protein</fullName>
    </submittedName>
</protein>
<evidence type="ECO:0000313" key="1">
    <source>
        <dbReference type="EMBL" id="GFF18494.1"/>
    </source>
</evidence>
<comment type="caution">
    <text evidence="1">The sequence shown here is derived from an EMBL/GenBank/DDBJ whole genome shotgun (WGS) entry which is preliminary data.</text>
</comment>
<dbReference type="AlphaFoldDB" id="A0A5M3Z854"/>
<keyword evidence="2" id="KW-1185">Reference proteome</keyword>
<evidence type="ECO:0000313" key="2">
    <source>
        <dbReference type="Proteomes" id="UP000452235"/>
    </source>
</evidence>
<sequence length="88" mass="10027">MKLIGLLPLALLTTLALAAPDPKKNGPNRDWCGQTERYSSSDYYDTALKTTLLLLMVILLDLLDWALEKVDELREHPFWDDVIAWVTP</sequence>
<reference evidence="1 2" key="1">
    <citation type="submission" date="2020-01" db="EMBL/GenBank/DDBJ databases">
        <title>Aspergillus terreus IFO 6365 whole genome shotgun sequence.</title>
        <authorList>
            <person name="Kanamasa S."/>
            <person name="Takahashi H."/>
        </authorList>
    </citation>
    <scope>NUCLEOTIDE SEQUENCE [LARGE SCALE GENOMIC DNA]</scope>
    <source>
        <strain evidence="1 2">IFO 6365</strain>
    </source>
</reference>
<name>A0A5M3Z854_ASPTE</name>
<proteinExistence type="predicted"/>
<gene>
    <name evidence="1" type="ORF">ATEIFO6365_0008043800</name>
</gene>